<keyword evidence="9" id="KW-1185">Reference proteome</keyword>
<reference evidence="8 9" key="1">
    <citation type="submission" date="2019-06" db="EMBL/GenBank/DDBJ databases">
        <authorList>
            <person name="Li M."/>
        </authorList>
    </citation>
    <scope>NUCLEOTIDE SEQUENCE [LARGE SCALE GENOMIC DNA]</scope>
    <source>
        <strain evidence="8 9">BGMRC2036</strain>
    </source>
</reference>
<evidence type="ECO:0000256" key="3">
    <source>
        <dbReference type="ARBA" id="ARBA00012535"/>
    </source>
</evidence>
<comment type="caution">
    <text evidence="8">The sequence shown here is derived from an EMBL/GenBank/DDBJ whole genome shotgun (WGS) entry which is preliminary data.</text>
</comment>
<evidence type="ECO:0000259" key="7">
    <source>
        <dbReference type="Pfam" id="PF01593"/>
    </source>
</evidence>
<dbReference type="EC" id="1.13.12.3" evidence="3"/>
<accession>A0A506UGI8</accession>
<sequence length="435" mass="48430">MVTSYAIIGAGIAGLALARKLSQSGDARVTVIEKSDLVGGRILSRVLDNGAGIAELGAGRFDAVAHERVSRLAYALGLETIPFAFVLSPLQRGLHEQTWHLLKGFCGELSDYFNMLSPRDRQRMNLEQAALNSLGRRKFDYLVEMCGYDLLRNTDLSFEEGFQLLRHHPETGGLFADERRKWMCFREGFSALATALQAELVQRVEFCLEHELTRIEIRPGGGYELGFETRSGKKSRSFDKVIFAIPLGNVLRLRGISLSPTLRDGISAVPLTKAYFSYTDRWWDGMGLEGRCFTSASIFRKVYFPREGKFLLVYSDGRSAHALHDAFVHDRGIHMAFVEAIRDVLPFALGDDIIPHPVSAEHQFWPEGISFWRSGINLVPAGFWPIGDDAVVCSDLFTNYPGWVEGALASAERVLEHLLPMPEGGTARMTEGVVI</sequence>
<keyword evidence="5" id="KW-0073">Auxin biosynthesis</keyword>
<proteinExistence type="inferred from homology"/>
<comment type="catalytic activity">
    <reaction evidence="6">
        <text>L-tryptophan + O2 = indole-3-acetamide + CO2 + H2O</text>
        <dbReference type="Rhea" id="RHEA:16165"/>
        <dbReference type="ChEBI" id="CHEBI:15377"/>
        <dbReference type="ChEBI" id="CHEBI:15379"/>
        <dbReference type="ChEBI" id="CHEBI:16031"/>
        <dbReference type="ChEBI" id="CHEBI:16526"/>
        <dbReference type="ChEBI" id="CHEBI:57912"/>
        <dbReference type="EC" id="1.13.12.3"/>
    </reaction>
</comment>
<dbReference type="Pfam" id="PF01593">
    <property type="entry name" value="Amino_oxidase"/>
    <property type="match status" value="1"/>
</dbReference>
<protein>
    <recommendedName>
        <fullName evidence="4">Tryptophan 2-monooxygenase</fullName>
        <ecNumber evidence="3">1.13.12.3</ecNumber>
    </recommendedName>
</protein>
<dbReference type="AlphaFoldDB" id="A0A506UGI8"/>
<comment type="similarity">
    <text evidence="2">Belongs to the tryptophan 2-monooxygenase family.</text>
</comment>
<dbReference type="PANTHER" id="PTHR10742:SF410">
    <property type="entry name" value="LYSINE-SPECIFIC HISTONE DEMETHYLASE 2"/>
    <property type="match status" value="1"/>
</dbReference>
<dbReference type="InterPro" id="IPR036188">
    <property type="entry name" value="FAD/NAD-bd_sf"/>
</dbReference>
<evidence type="ECO:0000256" key="2">
    <source>
        <dbReference type="ARBA" id="ARBA00005833"/>
    </source>
</evidence>
<dbReference type="GO" id="GO:0009851">
    <property type="term" value="P:auxin biosynthetic process"/>
    <property type="evidence" value="ECO:0007669"/>
    <property type="project" value="UniProtKB-KW"/>
</dbReference>
<dbReference type="GO" id="GO:0050361">
    <property type="term" value="F:tryptophan 2-monooxygenase activity"/>
    <property type="evidence" value="ECO:0007669"/>
    <property type="project" value="UniProtKB-EC"/>
</dbReference>
<name>A0A506UGI8_9HYPH</name>
<comment type="pathway">
    <text evidence="1">Plant hormone metabolism; auxin biosynthesis.</text>
</comment>
<evidence type="ECO:0000256" key="5">
    <source>
        <dbReference type="ARBA" id="ARBA00023070"/>
    </source>
</evidence>
<evidence type="ECO:0000256" key="1">
    <source>
        <dbReference type="ARBA" id="ARBA00004814"/>
    </source>
</evidence>
<dbReference type="Proteomes" id="UP000318801">
    <property type="component" value="Unassembled WGS sequence"/>
</dbReference>
<dbReference type="RefSeq" id="WP_141148090.1">
    <property type="nucleotide sequence ID" value="NZ_VHLG01000002.1"/>
</dbReference>
<evidence type="ECO:0000256" key="6">
    <source>
        <dbReference type="ARBA" id="ARBA00047321"/>
    </source>
</evidence>
<dbReference type="EMBL" id="VHLG01000002">
    <property type="protein sequence ID" value="TPW32581.1"/>
    <property type="molecule type" value="Genomic_DNA"/>
</dbReference>
<evidence type="ECO:0000313" key="9">
    <source>
        <dbReference type="Proteomes" id="UP000318801"/>
    </source>
</evidence>
<evidence type="ECO:0000313" key="8">
    <source>
        <dbReference type="EMBL" id="TPW32581.1"/>
    </source>
</evidence>
<feature type="domain" description="Amine oxidase" evidence="7">
    <location>
        <begin position="12"/>
        <end position="414"/>
    </location>
</feature>
<dbReference type="InterPro" id="IPR002937">
    <property type="entry name" value="Amino_oxidase"/>
</dbReference>
<organism evidence="8 9">
    <name type="scientific">Martelella alba</name>
    <dbReference type="NCBI Taxonomy" id="2590451"/>
    <lineage>
        <taxon>Bacteria</taxon>
        <taxon>Pseudomonadati</taxon>
        <taxon>Pseudomonadota</taxon>
        <taxon>Alphaproteobacteria</taxon>
        <taxon>Hyphomicrobiales</taxon>
        <taxon>Aurantimonadaceae</taxon>
        <taxon>Martelella</taxon>
    </lineage>
</organism>
<gene>
    <name evidence="8" type="ORF">FJU08_06215</name>
</gene>
<evidence type="ECO:0000256" key="4">
    <source>
        <dbReference type="ARBA" id="ARBA00017871"/>
    </source>
</evidence>
<dbReference type="Gene3D" id="3.50.50.60">
    <property type="entry name" value="FAD/NAD(P)-binding domain"/>
    <property type="match status" value="1"/>
</dbReference>
<dbReference type="SUPFAM" id="SSF51905">
    <property type="entry name" value="FAD/NAD(P)-binding domain"/>
    <property type="match status" value="1"/>
</dbReference>
<dbReference type="OrthoDB" id="3972913at2"/>
<dbReference type="PANTHER" id="PTHR10742">
    <property type="entry name" value="FLAVIN MONOAMINE OXIDASE"/>
    <property type="match status" value="1"/>
</dbReference>
<dbReference type="InterPro" id="IPR050281">
    <property type="entry name" value="Flavin_monoamine_oxidase"/>
</dbReference>